<dbReference type="PANTHER" id="PTHR23301">
    <property type="entry name" value="CHITIN BINDING PERITROPHIN-A"/>
    <property type="match status" value="1"/>
</dbReference>
<evidence type="ECO:0000313" key="10">
    <source>
        <dbReference type="EnsemblMetazoa" id="ISCW013027-PA"/>
    </source>
</evidence>
<dbReference type="EMBL" id="ABJB010648302">
    <property type="status" value="NOT_ANNOTATED_CDS"/>
    <property type="molecule type" value="Genomic_DNA"/>
</dbReference>
<evidence type="ECO:0000256" key="4">
    <source>
        <dbReference type="ARBA" id="ARBA00023157"/>
    </source>
</evidence>
<keyword evidence="4" id="KW-1015">Disulfide bond</keyword>
<dbReference type="VEuPathDB" id="VectorBase:ISCI013027"/>
<dbReference type="SMART" id="SM00494">
    <property type="entry name" value="ChtBD2"/>
    <property type="match status" value="3"/>
</dbReference>
<evidence type="ECO:0000256" key="3">
    <source>
        <dbReference type="ARBA" id="ARBA00022737"/>
    </source>
</evidence>
<dbReference type="Pfam" id="PF01607">
    <property type="entry name" value="CBM_14"/>
    <property type="match status" value="3"/>
</dbReference>
<dbReference type="InterPro" id="IPR002557">
    <property type="entry name" value="Chitin-bd_dom"/>
</dbReference>
<reference evidence="9 11" key="1">
    <citation type="submission" date="2008-03" db="EMBL/GenBank/DDBJ databases">
        <title>Annotation of Ixodes scapularis.</title>
        <authorList>
            <consortium name="Ixodes scapularis Genome Project Consortium"/>
            <person name="Caler E."/>
            <person name="Hannick L.I."/>
            <person name="Bidwell S."/>
            <person name="Joardar V."/>
            <person name="Thiagarajan M."/>
            <person name="Amedeo P."/>
            <person name="Galinsky K.J."/>
            <person name="Schobel S."/>
            <person name="Inman J."/>
            <person name="Hostetler J."/>
            <person name="Miller J."/>
            <person name="Hammond M."/>
            <person name="Megy K."/>
            <person name="Lawson D."/>
            <person name="Kodira C."/>
            <person name="Sutton G."/>
            <person name="Meyer J."/>
            <person name="Hill C.A."/>
            <person name="Birren B."/>
            <person name="Nene V."/>
            <person name="Collins F."/>
            <person name="Alarcon-Chaidez F."/>
            <person name="Wikel S."/>
            <person name="Strausberg R."/>
        </authorList>
    </citation>
    <scope>NUCLEOTIDE SEQUENCE [LARGE SCALE GENOMIC DNA]</scope>
    <source>
        <strain evidence="11">Wikel</strain>
        <strain evidence="9">Wikel colony</strain>
    </source>
</reference>
<dbReference type="Proteomes" id="UP000001555">
    <property type="component" value="Unassembled WGS sequence"/>
</dbReference>
<dbReference type="InParanoid" id="B7QE79"/>
<dbReference type="VEuPathDB" id="VectorBase:ISCW013027"/>
<dbReference type="EnsemblMetazoa" id="ISCW013027-RA">
    <property type="protein sequence ID" value="ISCW013027-PA"/>
    <property type="gene ID" value="ISCW013027"/>
</dbReference>
<feature type="region of interest" description="Disordered" evidence="6">
    <location>
        <begin position="229"/>
        <end position="325"/>
    </location>
</feature>
<reference evidence="10" key="2">
    <citation type="submission" date="2020-05" db="UniProtKB">
        <authorList>
            <consortium name="EnsemblMetazoa"/>
        </authorList>
    </citation>
    <scope>IDENTIFICATION</scope>
    <source>
        <strain evidence="10">wikel</strain>
    </source>
</reference>
<dbReference type="VEuPathDB" id="VectorBase:ISCP_034629"/>
<dbReference type="PaxDb" id="6945-B7QE79"/>
<keyword evidence="3" id="KW-0677">Repeat</keyword>
<feature type="domain" description="Chitin-binding type-2" evidence="8">
    <location>
        <begin position="119"/>
        <end position="175"/>
    </location>
</feature>
<keyword evidence="1" id="KW-0147">Chitin-binding</keyword>
<evidence type="ECO:0000256" key="1">
    <source>
        <dbReference type="ARBA" id="ARBA00022669"/>
    </source>
</evidence>
<keyword evidence="7" id="KW-0812">Transmembrane</keyword>
<feature type="domain" description="Chitin-binding type-2" evidence="8">
    <location>
        <begin position="176"/>
        <end position="233"/>
    </location>
</feature>
<dbReference type="HOGENOM" id="CLU_071682_1_1_1"/>
<proteinExistence type="predicted"/>
<keyword evidence="7" id="KW-0472">Membrane</keyword>
<dbReference type="GO" id="GO:0008061">
    <property type="term" value="F:chitin binding"/>
    <property type="evidence" value="ECO:0000318"/>
    <property type="project" value="GO_Central"/>
</dbReference>
<dbReference type="Gene3D" id="2.170.140.10">
    <property type="entry name" value="Chitin binding domain"/>
    <property type="match status" value="3"/>
</dbReference>
<evidence type="ECO:0000256" key="5">
    <source>
        <dbReference type="ARBA" id="ARBA00023180"/>
    </source>
</evidence>
<name>B7QE79_IXOSC</name>
<evidence type="ECO:0000256" key="6">
    <source>
        <dbReference type="SAM" id="MobiDB-lite"/>
    </source>
</evidence>
<evidence type="ECO:0000313" key="11">
    <source>
        <dbReference type="Proteomes" id="UP000001555"/>
    </source>
</evidence>
<dbReference type="InterPro" id="IPR036508">
    <property type="entry name" value="Chitin-bd_dom_sf"/>
</dbReference>
<evidence type="ECO:0000256" key="2">
    <source>
        <dbReference type="ARBA" id="ARBA00022729"/>
    </source>
</evidence>
<feature type="compositionally biased region" description="Pro residues" evidence="6">
    <location>
        <begin position="274"/>
        <end position="290"/>
    </location>
</feature>
<dbReference type="EMBL" id="DS919240">
    <property type="protein sequence ID" value="EEC17151.1"/>
    <property type="molecule type" value="Genomic_DNA"/>
</dbReference>
<dbReference type="OrthoDB" id="6059830at2759"/>
<feature type="compositionally biased region" description="Low complexity" evidence="6">
    <location>
        <begin position="245"/>
        <end position="254"/>
    </location>
</feature>
<evidence type="ECO:0000256" key="7">
    <source>
        <dbReference type="SAM" id="Phobius"/>
    </source>
</evidence>
<dbReference type="InterPro" id="IPR051940">
    <property type="entry name" value="Chitin_bind-dev_reg"/>
</dbReference>
<organism>
    <name type="scientific">Ixodes scapularis</name>
    <name type="common">Black-legged tick</name>
    <name type="synonym">Deer tick</name>
    <dbReference type="NCBI Taxonomy" id="6945"/>
    <lineage>
        <taxon>Eukaryota</taxon>
        <taxon>Metazoa</taxon>
        <taxon>Ecdysozoa</taxon>
        <taxon>Arthropoda</taxon>
        <taxon>Chelicerata</taxon>
        <taxon>Arachnida</taxon>
        <taxon>Acari</taxon>
        <taxon>Parasitiformes</taxon>
        <taxon>Ixodida</taxon>
        <taxon>Ixodoidea</taxon>
        <taxon>Ixodidae</taxon>
        <taxon>Ixodinae</taxon>
        <taxon>Ixodes</taxon>
    </lineage>
</organism>
<keyword evidence="2" id="KW-0732">Signal</keyword>
<dbReference type="GO" id="GO:0005576">
    <property type="term" value="C:extracellular region"/>
    <property type="evidence" value="ECO:0007669"/>
    <property type="project" value="InterPro"/>
</dbReference>
<dbReference type="STRING" id="6945.B7QE79"/>
<feature type="domain" description="Chitin-binding type-2" evidence="8">
    <location>
        <begin position="47"/>
        <end position="106"/>
    </location>
</feature>
<evidence type="ECO:0000313" key="9">
    <source>
        <dbReference type="EMBL" id="EEC17151.1"/>
    </source>
</evidence>
<dbReference type="EMBL" id="ABJB011077733">
    <property type="status" value="NOT_ANNOTATED_CDS"/>
    <property type="molecule type" value="Genomic_DNA"/>
</dbReference>
<feature type="transmembrane region" description="Helical" evidence="7">
    <location>
        <begin position="20"/>
        <end position="42"/>
    </location>
</feature>
<evidence type="ECO:0000259" key="8">
    <source>
        <dbReference type="PROSITE" id="PS50940"/>
    </source>
</evidence>
<keyword evidence="5" id="KW-0325">Glycoprotein</keyword>
<keyword evidence="7" id="KW-1133">Transmembrane helix</keyword>
<sequence length="325" mass="35701">MASAQKENLLWGSARLFHSVGTISMGSLTLVLLAAFASTVFCQRSKDNVCRKDNGFFEHEQYCDYYYECQDGVATTHLCPNGLAFSGKNRGLLNHCDYPHRVGCPDEDGRVMGQSPESSENCHWQYGVFAHQTSCTRYWQCWNGTSTIQQCPFSLLYNDVMHACDWPDNVPDCQKHPICKDSPNGHIAIEKSCVRYWLCVGGYPRLQRCPAGLAFNPTALRCELADSIPGCEPPPTTQPPDEDAPPQQQARPRPQQAPRPSPPAQQTSGQRRFSPPPQAIPAPAPAPAQPGAPDQDDAADYADNAGGQARPQGGPRRPGFRQTGK</sequence>
<keyword evidence="11" id="KW-1185">Reference proteome</keyword>
<dbReference type="AlphaFoldDB" id="B7QE79"/>
<dbReference type="PANTHER" id="PTHR23301:SF108">
    <property type="entry name" value="OBSTRACTOR D"/>
    <property type="match status" value="1"/>
</dbReference>
<gene>
    <name evidence="9" type="ORF">IscW_ISCW013027</name>
</gene>
<dbReference type="PROSITE" id="PS50940">
    <property type="entry name" value="CHIT_BIND_II"/>
    <property type="match status" value="3"/>
</dbReference>
<accession>B7QE79</accession>
<dbReference type="GO" id="GO:0030312">
    <property type="term" value="C:external encapsulating structure"/>
    <property type="evidence" value="ECO:0000318"/>
    <property type="project" value="GO_Central"/>
</dbReference>
<dbReference type="SUPFAM" id="SSF57625">
    <property type="entry name" value="Invertebrate chitin-binding proteins"/>
    <property type="match status" value="3"/>
</dbReference>
<feature type="compositionally biased region" description="Low complexity" evidence="6">
    <location>
        <begin position="301"/>
        <end position="317"/>
    </location>
</feature>
<protein>
    <submittedName>
        <fullName evidence="9 10">Vesicle coat complex COPII, subunit SFB3, putative</fullName>
    </submittedName>
</protein>